<dbReference type="Pfam" id="PF13460">
    <property type="entry name" value="NAD_binding_10"/>
    <property type="match status" value="1"/>
</dbReference>
<evidence type="ECO:0000259" key="1">
    <source>
        <dbReference type="Pfam" id="PF13460"/>
    </source>
</evidence>
<dbReference type="Gene3D" id="3.40.50.720">
    <property type="entry name" value="NAD(P)-binding Rossmann-like Domain"/>
    <property type="match status" value="1"/>
</dbReference>
<dbReference type="PANTHER" id="PTHR14097">
    <property type="entry name" value="OXIDOREDUCTASE HTATIP2"/>
    <property type="match status" value="1"/>
</dbReference>
<name>A0A6I4SSM0_9SPHN</name>
<dbReference type="OrthoDB" id="9798632at2"/>
<gene>
    <name evidence="2" type="ORF">GRI36_11550</name>
</gene>
<comment type="caution">
    <text evidence="2">The sequence shown here is derived from an EMBL/GenBank/DDBJ whole genome shotgun (WGS) entry which is preliminary data.</text>
</comment>
<dbReference type="InterPro" id="IPR036291">
    <property type="entry name" value="NAD(P)-bd_dom_sf"/>
</dbReference>
<dbReference type="Proteomes" id="UP000468943">
    <property type="component" value="Unassembled WGS sequence"/>
</dbReference>
<dbReference type="RefSeq" id="WP_160598582.1">
    <property type="nucleotide sequence ID" value="NZ_WTYS01000001.1"/>
</dbReference>
<sequence>MSKPVRIAIIGATGLVGRSIIGQAVGREDVRLLAIARRELKLPAGAAMEMVVADPDRWGDVIRRVKPQVLINTLGTTMKKAGSEDAFRAVDQHLVLQAAQAAIDCGVTRLISVSSIGADAYSKNFYLKVKGEVERDLMKLGFSRVDIFRPGLLRGAREDDPRVAERAGMMISPIADLLMHGKYRKYRSIAAENVARAGLALSMRKASGKFIHEHDAIMRAAHSLPQLGKAD</sequence>
<proteinExistence type="predicted"/>
<dbReference type="EMBL" id="WTYS01000001">
    <property type="protein sequence ID" value="MXO57512.1"/>
    <property type="molecule type" value="Genomic_DNA"/>
</dbReference>
<evidence type="ECO:0000313" key="2">
    <source>
        <dbReference type="EMBL" id="MXO57512.1"/>
    </source>
</evidence>
<protein>
    <submittedName>
        <fullName evidence="2">NAD(P)H-binding protein</fullName>
    </submittedName>
</protein>
<organism evidence="2 3">
    <name type="scientific">Pontixanthobacter gangjinensis</name>
    <dbReference type="NCBI Taxonomy" id="1028742"/>
    <lineage>
        <taxon>Bacteria</taxon>
        <taxon>Pseudomonadati</taxon>
        <taxon>Pseudomonadota</taxon>
        <taxon>Alphaproteobacteria</taxon>
        <taxon>Sphingomonadales</taxon>
        <taxon>Erythrobacteraceae</taxon>
        <taxon>Pontixanthobacter</taxon>
    </lineage>
</organism>
<dbReference type="InterPro" id="IPR016040">
    <property type="entry name" value="NAD(P)-bd_dom"/>
</dbReference>
<dbReference type="AlphaFoldDB" id="A0A6I4SSM0"/>
<reference evidence="2 3" key="1">
    <citation type="submission" date="2019-12" db="EMBL/GenBank/DDBJ databases">
        <title>Genomic-based taxomic classification of the family Erythrobacteraceae.</title>
        <authorList>
            <person name="Xu L."/>
        </authorList>
    </citation>
    <scope>NUCLEOTIDE SEQUENCE [LARGE SCALE GENOMIC DNA]</scope>
    <source>
        <strain evidence="2 3">JCM 17802</strain>
    </source>
</reference>
<keyword evidence="3" id="KW-1185">Reference proteome</keyword>
<dbReference type="SUPFAM" id="SSF51735">
    <property type="entry name" value="NAD(P)-binding Rossmann-fold domains"/>
    <property type="match status" value="1"/>
</dbReference>
<accession>A0A6I4SSM0</accession>
<dbReference type="PANTHER" id="PTHR14097:SF7">
    <property type="entry name" value="OXIDOREDUCTASE HTATIP2"/>
    <property type="match status" value="1"/>
</dbReference>
<feature type="domain" description="NAD(P)-binding" evidence="1">
    <location>
        <begin position="11"/>
        <end position="139"/>
    </location>
</feature>
<evidence type="ECO:0000313" key="3">
    <source>
        <dbReference type="Proteomes" id="UP000468943"/>
    </source>
</evidence>